<feature type="domain" description="C3H1-type" evidence="6">
    <location>
        <begin position="71"/>
        <end position="98"/>
    </location>
</feature>
<organism evidence="7 8">
    <name type="scientific">Agrocybe pediades</name>
    <dbReference type="NCBI Taxonomy" id="84607"/>
    <lineage>
        <taxon>Eukaryota</taxon>
        <taxon>Fungi</taxon>
        <taxon>Dikarya</taxon>
        <taxon>Basidiomycota</taxon>
        <taxon>Agaricomycotina</taxon>
        <taxon>Agaricomycetes</taxon>
        <taxon>Agaricomycetidae</taxon>
        <taxon>Agaricales</taxon>
        <taxon>Agaricineae</taxon>
        <taxon>Strophariaceae</taxon>
        <taxon>Agrocybe</taxon>
    </lineage>
</organism>
<protein>
    <recommendedName>
        <fullName evidence="6">C3H1-type domain-containing protein</fullName>
    </recommendedName>
</protein>
<comment type="caution">
    <text evidence="7">The sequence shown here is derived from an EMBL/GenBank/DDBJ whole genome shotgun (WGS) entry which is preliminary data.</text>
</comment>
<dbReference type="EMBL" id="JAACJL010000004">
    <property type="protein sequence ID" value="KAF4621828.1"/>
    <property type="molecule type" value="Genomic_DNA"/>
</dbReference>
<feature type="zinc finger region" description="C3H1-type" evidence="4">
    <location>
        <begin position="71"/>
        <end position="98"/>
    </location>
</feature>
<proteinExistence type="predicted"/>
<evidence type="ECO:0000256" key="4">
    <source>
        <dbReference type="PROSITE-ProRule" id="PRU00723"/>
    </source>
</evidence>
<keyword evidence="3 4" id="KW-0862">Zinc</keyword>
<dbReference type="AlphaFoldDB" id="A0A8H4R3P5"/>
<dbReference type="Gene3D" id="4.10.1000.10">
    <property type="entry name" value="Zinc finger, CCCH-type"/>
    <property type="match status" value="1"/>
</dbReference>
<evidence type="ECO:0000256" key="5">
    <source>
        <dbReference type="SAM" id="MobiDB-lite"/>
    </source>
</evidence>
<keyword evidence="8" id="KW-1185">Reference proteome</keyword>
<accession>A0A8H4R3P5</accession>
<evidence type="ECO:0000313" key="7">
    <source>
        <dbReference type="EMBL" id="KAF4621828.1"/>
    </source>
</evidence>
<feature type="compositionally biased region" description="Basic residues" evidence="5">
    <location>
        <begin position="26"/>
        <end position="40"/>
    </location>
</feature>
<keyword evidence="2 4" id="KW-0863">Zinc-finger</keyword>
<evidence type="ECO:0000256" key="1">
    <source>
        <dbReference type="ARBA" id="ARBA00022723"/>
    </source>
</evidence>
<evidence type="ECO:0000256" key="3">
    <source>
        <dbReference type="ARBA" id="ARBA00022833"/>
    </source>
</evidence>
<dbReference type="InterPro" id="IPR036855">
    <property type="entry name" value="Znf_CCCH_sf"/>
</dbReference>
<evidence type="ECO:0000259" key="6">
    <source>
        <dbReference type="PROSITE" id="PS50103"/>
    </source>
</evidence>
<dbReference type="Proteomes" id="UP000521872">
    <property type="component" value="Unassembled WGS sequence"/>
</dbReference>
<feature type="region of interest" description="Disordered" evidence="5">
    <location>
        <begin position="192"/>
        <end position="218"/>
    </location>
</feature>
<evidence type="ECO:0000313" key="8">
    <source>
        <dbReference type="Proteomes" id="UP000521872"/>
    </source>
</evidence>
<dbReference type="PROSITE" id="PS50103">
    <property type="entry name" value="ZF_C3H1"/>
    <property type="match status" value="1"/>
</dbReference>
<reference evidence="7 8" key="1">
    <citation type="submission" date="2019-12" db="EMBL/GenBank/DDBJ databases">
        <authorList>
            <person name="Floudas D."/>
            <person name="Bentzer J."/>
            <person name="Ahren D."/>
            <person name="Johansson T."/>
            <person name="Persson P."/>
            <person name="Tunlid A."/>
        </authorList>
    </citation>
    <scope>NUCLEOTIDE SEQUENCE [LARGE SCALE GENOMIC DNA]</scope>
    <source>
        <strain evidence="7 8">CBS 102.39</strain>
    </source>
</reference>
<feature type="compositionally biased region" description="Basic and acidic residues" evidence="5">
    <location>
        <begin position="1"/>
        <end position="25"/>
    </location>
</feature>
<dbReference type="InterPro" id="IPR000571">
    <property type="entry name" value="Znf_CCCH"/>
</dbReference>
<dbReference type="GO" id="GO:0008270">
    <property type="term" value="F:zinc ion binding"/>
    <property type="evidence" value="ECO:0007669"/>
    <property type="project" value="UniProtKB-KW"/>
</dbReference>
<gene>
    <name evidence="7" type="ORF">D9613_012128</name>
</gene>
<feature type="region of interest" description="Disordered" evidence="5">
    <location>
        <begin position="1"/>
        <end position="58"/>
    </location>
</feature>
<name>A0A8H4R3P5_9AGAR</name>
<dbReference type="SUPFAM" id="SSF90229">
    <property type="entry name" value="CCCH zinc finger"/>
    <property type="match status" value="1"/>
</dbReference>
<evidence type="ECO:0000256" key="2">
    <source>
        <dbReference type="ARBA" id="ARBA00022771"/>
    </source>
</evidence>
<sequence>MASDRRLQNTTNHDHDHPASPEGDQHRRRARYDHRRHCRLRTPQPSPSTAIGKRPAAGWVKGGDGAGEGQDLERALCHFWLCGTCAKQENCEFLHHLPKDVDMASLNAVLACANVQPGTGPLVAFMGAGPYNNGMGMMVSQQQQQQQMQQDEFPALRYNGANDSGVGGVGRGKKFPAYVNNPSRTRFAAAVKKPAPPPHHQLGDDASANGTAPRIQERPWVCC</sequence>
<keyword evidence="1 4" id="KW-0479">Metal-binding</keyword>